<dbReference type="InterPro" id="IPR004254">
    <property type="entry name" value="AdipoR/HlyIII-related"/>
</dbReference>
<dbReference type="STRING" id="7238.B4IHJ9"/>
<dbReference type="OMA" id="LIPMAHA"/>
<dbReference type="EMBL" id="CH480839">
    <property type="protein sequence ID" value="EDW49350.1"/>
    <property type="molecule type" value="Genomic_DNA"/>
</dbReference>
<evidence type="ECO:0000256" key="2">
    <source>
        <dbReference type="ARBA" id="ARBA00007018"/>
    </source>
</evidence>
<keyword evidence="5 9" id="KW-1133">Transmembrane helix</keyword>
<dbReference type="Proteomes" id="UP000001292">
    <property type="component" value="Unassembled WGS sequence"/>
</dbReference>
<sequence>MGLGFRICFRPGSVPHRGIRIRHRFRPRTASASTSAAPKKRLSTMSTSEGSGHGSGIRTLNRNGNVNGNGDLSLMQDLQHKYAFLENLFSKFWKSIIKSNSNLKLQLRNVKWKNAKAKPGCAYQPTEIEQVANVITHGIWILPAVFAAIKLFERSSSASQYLVAWVYGGALCMLFTVSTFFHCSCYCAEHKPPKNVKAWPCLGWQTYQGLKNVLHRCDRAMIYVFIAGSYFPWLTLENTDHSAILFCMEWVIWLMAGIGIAYQQLGLFTDTRVFHERYKCLETFFYLVMGLGPALVVVFTGHHFHGMMQLKFGGGFYILGIVFFKADGTIPMAHAIWHLFVVLAAGCHYYAILVNLYPSEVATAP</sequence>
<reference evidence="10 11" key="1">
    <citation type="journal article" date="2007" name="Nature">
        <title>Evolution of genes and genomes on the Drosophila phylogeny.</title>
        <authorList>
            <consortium name="Drosophila 12 Genomes Consortium"/>
            <person name="Clark A.G."/>
            <person name="Eisen M.B."/>
            <person name="Smith D.R."/>
            <person name="Bergman C.M."/>
            <person name="Oliver B."/>
            <person name="Markow T.A."/>
            <person name="Kaufman T.C."/>
            <person name="Kellis M."/>
            <person name="Gelbart W."/>
            <person name="Iyer V.N."/>
            <person name="Pollard D.A."/>
            <person name="Sackton T.B."/>
            <person name="Larracuente A.M."/>
            <person name="Singh N.D."/>
            <person name="Abad J.P."/>
            <person name="Abt D.N."/>
            <person name="Adryan B."/>
            <person name="Aguade M."/>
            <person name="Akashi H."/>
            <person name="Anderson W.W."/>
            <person name="Aquadro C.F."/>
            <person name="Ardell D.H."/>
            <person name="Arguello R."/>
            <person name="Artieri C.G."/>
            <person name="Barbash D.A."/>
            <person name="Barker D."/>
            <person name="Barsanti P."/>
            <person name="Batterham P."/>
            <person name="Batzoglou S."/>
            <person name="Begun D."/>
            <person name="Bhutkar A."/>
            <person name="Blanco E."/>
            <person name="Bosak S.A."/>
            <person name="Bradley R.K."/>
            <person name="Brand A.D."/>
            <person name="Brent M.R."/>
            <person name="Brooks A.N."/>
            <person name="Brown R.H."/>
            <person name="Butlin R.K."/>
            <person name="Caggese C."/>
            <person name="Calvi B.R."/>
            <person name="Bernardo de Carvalho A."/>
            <person name="Caspi A."/>
            <person name="Castrezana S."/>
            <person name="Celniker S.E."/>
            <person name="Chang J.L."/>
            <person name="Chapple C."/>
            <person name="Chatterji S."/>
            <person name="Chinwalla A."/>
            <person name="Civetta A."/>
            <person name="Clifton S.W."/>
            <person name="Comeron J.M."/>
            <person name="Costello J.C."/>
            <person name="Coyne J.A."/>
            <person name="Daub J."/>
            <person name="David R.G."/>
            <person name="Delcher A.L."/>
            <person name="Delehaunty K."/>
            <person name="Do C.B."/>
            <person name="Ebling H."/>
            <person name="Edwards K."/>
            <person name="Eickbush T."/>
            <person name="Evans J.D."/>
            <person name="Filipski A."/>
            <person name="Findeiss S."/>
            <person name="Freyhult E."/>
            <person name="Fulton L."/>
            <person name="Fulton R."/>
            <person name="Garcia A.C."/>
            <person name="Gardiner A."/>
            <person name="Garfield D.A."/>
            <person name="Garvin B.E."/>
            <person name="Gibson G."/>
            <person name="Gilbert D."/>
            <person name="Gnerre S."/>
            <person name="Godfrey J."/>
            <person name="Good R."/>
            <person name="Gotea V."/>
            <person name="Gravely B."/>
            <person name="Greenberg A.J."/>
            <person name="Griffiths-Jones S."/>
            <person name="Gross S."/>
            <person name="Guigo R."/>
            <person name="Gustafson E.A."/>
            <person name="Haerty W."/>
            <person name="Hahn M.W."/>
            <person name="Halligan D.L."/>
            <person name="Halpern A.L."/>
            <person name="Halter G.M."/>
            <person name="Han M.V."/>
            <person name="Heger A."/>
            <person name="Hillier L."/>
            <person name="Hinrichs A.S."/>
            <person name="Holmes I."/>
            <person name="Hoskins R.A."/>
            <person name="Hubisz M.J."/>
            <person name="Hultmark D."/>
            <person name="Huntley M.A."/>
            <person name="Jaffe D.B."/>
            <person name="Jagadeeshan S."/>
            <person name="Jeck W.R."/>
            <person name="Johnson J."/>
            <person name="Jones C.D."/>
            <person name="Jordan W.C."/>
            <person name="Karpen G.H."/>
            <person name="Kataoka E."/>
            <person name="Keightley P.D."/>
            <person name="Kheradpour P."/>
            <person name="Kirkness E.F."/>
            <person name="Koerich L.B."/>
            <person name="Kristiansen K."/>
            <person name="Kudrna D."/>
            <person name="Kulathinal R.J."/>
            <person name="Kumar S."/>
            <person name="Kwok R."/>
            <person name="Lander E."/>
            <person name="Langley C.H."/>
            <person name="Lapoint R."/>
            <person name="Lazzaro B.P."/>
            <person name="Lee S.J."/>
            <person name="Levesque L."/>
            <person name="Li R."/>
            <person name="Lin C.F."/>
            <person name="Lin M.F."/>
            <person name="Lindblad-Toh K."/>
            <person name="Llopart A."/>
            <person name="Long M."/>
            <person name="Low L."/>
            <person name="Lozovsky E."/>
            <person name="Lu J."/>
            <person name="Luo M."/>
            <person name="Machado C.A."/>
            <person name="Makalowski W."/>
            <person name="Marzo M."/>
            <person name="Matsuda M."/>
            <person name="Matzkin L."/>
            <person name="McAllister B."/>
            <person name="McBride C.S."/>
            <person name="McKernan B."/>
            <person name="McKernan K."/>
            <person name="Mendez-Lago M."/>
            <person name="Minx P."/>
            <person name="Mollenhauer M.U."/>
            <person name="Montooth K."/>
            <person name="Mount S.M."/>
            <person name="Mu X."/>
            <person name="Myers E."/>
            <person name="Negre B."/>
            <person name="Newfeld S."/>
            <person name="Nielsen R."/>
            <person name="Noor M.A."/>
            <person name="O'Grady P."/>
            <person name="Pachter L."/>
            <person name="Papaceit M."/>
            <person name="Parisi M.J."/>
            <person name="Parisi M."/>
            <person name="Parts L."/>
            <person name="Pedersen J.S."/>
            <person name="Pesole G."/>
            <person name="Phillippy A.M."/>
            <person name="Ponting C.P."/>
            <person name="Pop M."/>
            <person name="Porcelli D."/>
            <person name="Powell J.R."/>
            <person name="Prohaska S."/>
            <person name="Pruitt K."/>
            <person name="Puig M."/>
            <person name="Quesneville H."/>
            <person name="Ram K.R."/>
            <person name="Rand D."/>
            <person name="Rasmussen M.D."/>
            <person name="Reed L.K."/>
            <person name="Reenan R."/>
            <person name="Reily A."/>
            <person name="Remington K.A."/>
            <person name="Rieger T.T."/>
            <person name="Ritchie M.G."/>
            <person name="Robin C."/>
            <person name="Rogers Y.H."/>
            <person name="Rohde C."/>
            <person name="Rozas J."/>
            <person name="Rubenfield M.J."/>
            <person name="Ruiz A."/>
            <person name="Russo S."/>
            <person name="Salzberg S.L."/>
            <person name="Sanchez-Gracia A."/>
            <person name="Saranga D.J."/>
            <person name="Sato H."/>
            <person name="Schaeffer S.W."/>
            <person name="Schatz M.C."/>
            <person name="Schlenke T."/>
            <person name="Schwartz R."/>
            <person name="Segarra C."/>
            <person name="Singh R.S."/>
            <person name="Sirot L."/>
            <person name="Sirota M."/>
            <person name="Sisneros N.B."/>
            <person name="Smith C.D."/>
            <person name="Smith T.F."/>
            <person name="Spieth J."/>
            <person name="Stage D.E."/>
            <person name="Stark A."/>
            <person name="Stephan W."/>
            <person name="Strausberg R.L."/>
            <person name="Strempel S."/>
            <person name="Sturgill D."/>
            <person name="Sutton G."/>
            <person name="Sutton G.G."/>
            <person name="Tao W."/>
            <person name="Teichmann S."/>
            <person name="Tobari Y.N."/>
            <person name="Tomimura Y."/>
            <person name="Tsolas J.M."/>
            <person name="Valente V.L."/>
            <person name="Venter E."/>
            <person name="Venter J.C."/>
            <person name="Vicario S."/>
            <person name="Vieira F.G."/>
            <person name="Vilella A.J."/>
            <person name="Villasante A."/>
            <person name="Walenz B."/>
            <person name="Wang J."/>
            <person name="Wasserman M."/>
            <person name="Watts T."/>
            <person name="Wilson D."/>
            <person name="Wilson R.K."/>
            <person name="Wing R.A."/>
            <person name="Wolfner M.F."/>
            <person name="Wong A."/>
            <person name="Wong G.K."/>
            <person name="Wu C.I."/>
            <person name="Wu G."/>
            <person name="Yamamoto D."/>
            <person name="Yang H.P."/>
            <person name="Yang S.P."/>
            <person name="Yorke J.A."/>
            <person name="Yoshida K."/>
            <person name="Zdobnov E."/>
            <person name="Zhang P."/>
            <person name="Zhang Y."/>
            <person name="Zimin A.V."/>
            <person name="Baldwin J."/>
            <person name="Abdouelleil A."/>
            <person name="Abdulkadir J."/>
            <person name="Abebe A."/>
            <person name="Abera B."/>
            <person name="Abreu J."/>
            <person name="Acer S.C."/>
            <person name="Aftuck L."/>
            <person name="Alexander A."/>
            <person name="An P."/>
            <person name="Anderson E."/>
            <person name="Anderson S."/>
            <person name="Arachi H."/>
            <person name="Azer M."/>
            <person name="Bachantsang P."/>
            <person name="Barry A."/>
            <person name="Bayul T."/>
            <person name="Berlin A."/>
            <person name="Bessette D."/>
            <person name="Bloom T."/>
            <person name="Blye J."/>
            <person name="Boguslavskiy L."/>
            <person name="Bonnet C."/>
            <person name="Boukhgalter B."/>
            <person name="Bourzgui I."/>
            <person name="Brown A."/>
            <person name="Cahill P."/>
            <person name="Channer S."/>
            <person name="Cheshatsang Y."/>
            <person name="Chuda L."/>
            <person name="Citroen M."/>
            <person name="Collymore A."/>
            <person name="Cooke P."/>
            <person name="Costello M."/>
            <person name="D'Aco K."/>
            <person name="Daza R."/>
            <person name="De Haan G."/>
            <person name="DeGray S."/>
            <person name="DeMaso C."/>
            <person name="Dhargay N."/>
            <person name="Dooley K."/>
            <person name="Dooley E."/>
            <person name="Doricent M."/>
            <person name="Dorje P."/>
            <person name="Dorjee K."/>
            <person name="Dupes A."/>
            <person name="Elong R."/>
            <person name="Falk J."/>
            <person name="Farina A."/>
            <person name="Faro S."/>
            <person name="Ferguson D."/>
            <person name="Fisher S."/>
            <person name="Foley C.D."/>
            <person name="Franke A."/>
            <person name="Friedrich D."/>
            <person name="Gadbois L."/>
            <person name="Gearin G."/>
            <person name="Gearin C.R."/>
            <person name="Giannoukos G."/>
            <person name="Goode T."/>
            <person name="Graham J."/>
            <person name="Grandbois E."/>
            <person name="Grewal S."/>
            <person name="Gyaltsen K."/>
            <person name="Hafez N."/>
            <person name="Hagos B."/>
            <person name="Hall J."/>
            <person name="Henson C."/>
            <person name="Hollinger A."/>
            <person name="Honan T."/>
            <person name="Huard M.D."/>
            <person name="Hughes L."/>
            <person name="Hurhula B."/>
            <person name="Husby M.E."/>
            <person name="Kamat A."/>
            <person name="Kanga B."/>
            <person name="Kashin S."/>
            <person name="Khazanovich D."/>
            <person name="Kisner P."/>
            <person name="Lance K."/>
            <person name="Lara M."/>
            <person name="Lee W."/>
            <person name="Lennon N."/>
            <person name="Letendre F."/>
            <person name="LeVine R."/>
            <person name="Lipovsky A."/>
            <person name="Liu X."/>
            <person name="Liu J."/>
            <person name="Liu S."/>
            <person name="Lokyitsang T."/>
            <person name="Lokyitsang Y."/>
            <person name="Lubonja R."/>
            <person name="Lui A."/>
            <person name="MacDonald P."/>
            <person name="Magnisalis V."/>
            <person name="Maru K."/>
            <person name="Matthews C."/>
            <person name="McCusker W."/>
            <person name="McDonough S."/>
            <person name="Mehta T."/>
            <person name="Meldrim J."/>
            <person name="Meneus L."/>
            <person name="Mihai O."/>
            <person name="Mihalev A."/>
            <person name="Mihova T."/>
            <person name="Mittelman R."/>
            <person name="Mlenga V."/>
            <person name="Montmayeur A."/>
            <person name="Mulrain L."/>
            <person name="Navidi A."/>
            <person name="Naylor J."/>
            <person name="Negash T."/>
            <person name="Nguyen T."/>
            <person name="Nguyen N."/>
            <person name="Nicol R."/>
            <person name="Norbu C."/>
            <person name="Norbu N."/>
            <person name="Novod N."/>
            <person name="O'Neill B."/>
            <person name="Osman S."/>
            <person name="Markiewicz E."/>
            <person name="Oyono O.L."/>
            <person name="Patti C."/>
            <person name="Phunkhang P."/>
            <person name="Pierre F."/>
            <person name="Priest M."/>
            <person name="Raghuraman S."/>
            <person name="Rege F."/>
            <person name="Reyes R."/>
            <person name="Rise C."/>
            <person name="Rogov P."/>
            <person name="Ross K."/>
            <person name="Ryan E."/>
            <person name="Settipalli S."/>
            <person name="Shea T."/>
            <person name="Sherpa N."/>
            <person name="Shi L."/>
            <person name="Shih D."/>
            <person name="Sparrow T."/>
            <person name="Spaulding J."/>
            <person name="Stalker J."/>
            <person name="Stange-Thomann N."/>
            <person name="Stavropoulos S."/>
            <person name="Stone C."/>
            <person name="Strader C."/>
            <person name="Tesfaye S."/>
            <person name="Thomson T."/>
            <person name="Thoulutsang Y."/>
            <person name="Thoulutsang D."/>
            <person name="Topham K."/>
            <person name="Topping I."/>
            <person name="Tsamla T."/>
            <person name="Vassiliev H."/>
            <person name="Vo A."/>
            <person name="Wangchuk T."/>
            <person name="Wangdi T."/>
            <person name="Weiand M."/>
            <person name="Wilkinson J."/>
            <person name="Wilson A."/>
            <person name="Yadav S."/>
            <person name="Young G."/>
            <person name="Yu Q."/>
            <person name="Zembek L."/>
            <person name="Zhong D."/>
            <person name="Zimmer A."/>
            <person name="Zwirko Z."/>
            <person name="Jaffe D.B."/>
            <person name="Alvarez P."/>
            <person name="Brockman W."/>
            <person name="Butler J."/>
            <person name="Chin C."/>
            <person name="Gnerre S."/>
            <person name="Grabherr M."/>
            <person name="Kleber M."/>
            <person name="Mauceli E."/>
            <person name="MacCallum I."/>
        </authorList>
    </citation>
    <scope>NUCLEOTIDE SEQUENCE [LARGE SCALE GENOMIC DNA]</scope>
    <source>
        <strain evidence="11">Rob3c / Tucson 14021-0248.25</strain>
    </source>
</reference>
<evidence type="ECO:0000256" key="4">
    <source>
        <dbReference type="ARBA" id="ARBA00022692"/>
    </source>
</evidence>
<feature type="transmembrane region" description="Helical" evidence="9">
    <location>
        <begin position="220"/>
        <end position="236"/>
    </location>
</feature>
<evidence type="ECO:0000256" key="1">
    <source>
        <dbReference type="ARBA" id="ARBA00004651"/>
    </source>
</evidence>
<dbReference type="GO" id="GO:0140911">
    <property type="term" value="F:pore-forming activity"/>
    <property type="evidence" value="ECO:0007669"/>
    <property type="project" value="InterPro"/>
</dbReference>
<dbReference type="GO" id="GO:0005886">
    <property type="term" value="C:plasma membrane"/>
    <property type="evidence" value="ECO:0007669"/>
    <property type="project" value="UniProtKB-SubCell"/>
</dbReference>
<keyword evidence="7" id="KW-0862">Zinc</keyword>
<proteinExistence type="inferred from homology"/>
<evidence type="ECO:0000256" key="3">
    <source>
        <dbReference type="ARBA" id="ARBA00022475"/>
    </source>
</evidence>
<organism evidence="11">
    <name type="scientific">Drosophila sechellia</name>
    <name type="common">Fruit fly</name>
    <dbReference type="NCBI Taxonomy" id="7238"/>
    <lineage>
        <taxon>Eukaryota</taxon>
        <taxon>Metazoa</taxon>
        <taxon>Ecdysozoa</taxon>
        <taxon>Arthropoda</taxon>
        <taxon>Hexapoda</taxon>
        <taxon>Insecta</taxon>
        <taxon>Pterygota</taxon>
        <taxon>Neoptera</taxon>
        <taxon>Endopterygota</taxon>
        <taxon>Diptera</taxon>
        <taxon>Brachycera</taxon>
        <taxon>Muscomorpha</taxon>
        <taxon>Ephydroidea</taxon>
        <taxon>Drosophilidae</taxon>
        <taxon>Drosophila</taxon>
        <taxon>Sophophora</taxon>
    </lineage>
</organism>
<feature type="transmembrane region" description="Helical" evidence="9">
    <location>
        <begin position="242"/>
        <end position="262"/>
    </location>
</feature>
<name>B4IHJ9_DROSE</name>
<dbReference type="InterPro" id="IPR005744">
    <property type="entry name" value="Hy-lIII"/>
</dbReference>
<feature type="binding site" evidence="7">
    <location>
        <position position="334"/>
    </location>
    <ligand>
        <name>Zn(2+)</name>
        <dbReference type="ChEBI" id="CHEBI:29105"/>
    </ligand>
</feature>
<comment type="similarity">
    <text evidence="2">Belongs to the ADIPOR family.</text>
</comment>
<evidence type="ECO:0000313" key="10">
    <source>
        <dbReference type="EMBL" id="EDW49350.1"/>
    </source>
</evidence>
<feature type="compositionally biased region" description="Low complexity" evidence="8">
    <location>
        <begin position="28"/>
        <end position="37"/>
    </location>
</feature>
<protein>
    <submittedName>
        <fullName evidence="10">GM17479</fullName>
    </submittedName>
</protein>
<dbReference type="GO" id="GO:0046872">
    <property type="term" value="F:metal ion binding"/>
    <property type="evidence" value="ECO:0007669"/>
    <property type="project" value="UniProtKB-KW"/>
</dbReference>
<feature type="region of interest" description="Disordered" evidence="8">
    <location>
        <begin position="26"/>
        <end position="62"/>
    </location>
</feature>
<dbReference type="PANTHER" id="PTHR20855:SF3">
    <property type="entry name" value="LD03007P"/>
    <property type="match status" value="1"/>
</dbReference>
<evidence type="ECO:0000256" key="8">
    <source>
        <dbReference type="SAM" id="MobiDB-lite"/>
    </source>
</evidence>
<accession>B4IHJ9</accession>
<feature type="transmembrane region" description="Helical" evidence="9">
    <location>
        <begin position="164"/>
        <end position="188"/>
    </location>
</feature>
<gene>
    <name evidence="10" type="primary">Dsec\GM17479</name>
    <name evidence="10" type="ORF">Dsec_GM17479</name>
</gene>
<feature type="binding site" evidence="7">
    <location>
        <position position="182"/>
    </location>
    <ligand>
        <name>Zn(2+)</name>
        <dbReference type="ChEBI" id="CHEBI:29105"/>
    </ligand>
</feature>
<dbReference type="NCBIfam" id="TIGR01065">
    <property type="entry name" value="hlyIII"/>
    <property type="match status" value="1"/>
</dbReference>
<dbReference type="AlphaFoldDB" id="B4IHJ9"/>
<dbReference type="Pfam" id="PF03006">
    <property type="entry name" value="HlyIII"/>
    <property type="match status" value="1"/>
</dbReference>
<dbReference type="HOGENOM" id="CLU_051078_0_1_1"/>
<keyword evidence="6 9" id="KW-0472">Membrane</keyword>
<evidence type="ECO:0000256" key="7">
    <source>
        <dbReference type="PIRSR" id="PIRSR604254-1"/>
    </source>
</evidence>
<feature type="binding site" evidence="7">
    <location>
        <position position="338"/>
    </location>
    <ligand>
        <name>Zn(2+)</name>
        <dbReference type="ChEBI" id="CHEBI:29105"/>
    </ligand>
</feature>
<evidence type="ECO:0000256" key="5">
    <source>
        <dbReference type="ARBA" id="ARBA00022989"/>
    </source>
</evidence>
<evidence type="ECO:0000313" key="11">
    <source>
        <dbReference type="Proteomes" id="UP000001292"/>
    </source>
</evidence>
<feature type="transmembrane region" description="Helical" evidence="9">
    <location>
        <begin position="336"/>
        <end position="357"/>
    </location>
</feature>
<dbReference type="PANTHER" id="PTHR20855">
    <property type="entry name" value="ADIPOR/PROGESTIN RECEPTOR-RELATED"/>
    <property type="match status" value="1"/>
</dbReference>
<keyword evidence="11" id="KW-1185">Reference proteome</keyword>
<keyword evidence="3" id="KW-1003">Cell membrane</keyword>
<evidence type="ECO:0000256" key="9">
    <source>
        <dbReference type="SAM" id="Phobius"/>
    </source>
</evidence>
<keyword evidence="7" id="KW-0479">Metal-binding</keyword>
<evidence type="ECO:0000256" key="6">
    <source>
        <dbReference type="ARBA" id="ARBA00023136"/>
    </source>
</evidence>
<keyword evidence="4 9" id="KW-0812">Transmembrane</keyword>
<comment type="subcellular location">
    <subcellularLocation>
        <location evidence="1">Cell membrane</location>
        <topology evidence="1">Multi-pass membrane protein</topology>
    </subcellularLocation>
</comment>
<dbReference type="PhylomeDB" id="B4IHJ9"/>
<feature type="transmembrane region" description="Helical" evidence="9">
    <location>
        <begin position="283"/>
        <end position="301"/>
    </location>
</feature>